<keyword evidence="1" id="KW-0472">Membrane</keyword>
<keyword evidence="1" id="KW-1133">Transmembrane helix</keyword>
<keyword evidence="3" id="KW-0808">Transferase</keyword>
<dbReference type="InterPro" id="IPR002656">
    <property type="entry name" value="Acyl_transf_3_dom"/>
</dbReference>
<feature type="domain" description="Acyltransferase 3" evidence="2">
    <location>
        <begin position="16"/>
        <end position="349"/>
    </location>
</feature>
<feature type="transmembrane region" description="Helical" evidence="1">
    <location>
        <begin position="44"/>
        <end position="68"/>
    </location>
</feature>
<reference evidence="3 4" key="1">
    <citation type="submission" date="2024-04" db="EMBL/GenBank/DDBJ databases">
        <authorList>
            <person name="Cremers G."/>
        </authorList>
    </citation>
    <scope>NUCLEOTIDE SEQUENCE [LARGE SCALE GENOMIC DNA]</scope>
    <source>
        <strain evidence="3">MeCH1-AG</strain>
    </source>
</reference>
<evidence type="ECO:0000313" key="3">
    <source>
        <dbReference type="EMBL" id="CAL1239439.1"/>
    </source>
</evidence>
<protein>
    <submittedName>
        <fullName evidence="3">Acyltransferase 3</fullName>
    </submittedName>
</protein>
<evidence type="ECO:0000256" key="1">
    <source>
        <dbReference type="SAM" id="Phobius"/>
    </source>
</evidence>
<feature type="transmembrane region" description="Helical" evidence="1">
    <location>
        <begin position="243"/>
        <end position="261"/>
    </location>
</feature>
<dbReference type="PANTHER" id="PTHR23028:SF131">
    <property type="entry name" value="BLR2367 PROTEIN"/>
    <property type="match status" value="1"/>
</dbReference>
<feature type="transmembrane region" description="Helical" evidence="1">
    <location>
        <begin position="208"/>
        <end position="231"/>
    </location>
</feature>
<dbReference type="GO" id="GO:0016746">
    <property type="term" value="F:acyltransferase activity"/>
    <property type="evidence" value="ECO:0007669"/>
    <property type="project" value="UniProtKB-KW"/>
</dbReference>
<dbReference type="InterPro" id="IPR050879">
    <property type="entry name" value="Acyltransferase_3"/>
</dbReference>
<feature type="transmembrane region" description="Helical" evidence="1">
    <location>
        <begin position="267"/>
        <end position="286"/>
    </location>
</feature>
<feature type="transmembrane region" description="Helical" evidence="1">
    <location>
        <begin position="298"/>
        <end position="315"/>
    </location>
</feature>
<feature type="transmembrane region" description="Helical" evidence="1">
    <location>
        <begin position="335"/>
        <end position="356"/>
    </location>
</feature>
<proteinExistence type="predicted"/>
<evidence type="ECO:0000259" key="2">
    <source>
        <dbReference type="Pfam" id="PF01757"/>
    </source>
</evidence>
<dbReference type="Pfam" id="PF01757">
    <property type="entry name" value="Acyl_transf_3"/>
    <property type="match status" value="1"/>
</dbReference>
<name>A0ABM9NFQ7_9GAMM</name>
<keyword evidence="4" id="KW-1185">Reference proteome</keyword>
<accession>A0ABM9NFQ7</accession>
<organism evidence="3 4">
    <name type="scientific">Candidatus Methylocalor cossyra</name>
    <dbReference type="NCBI Taxonomy" id="3108543"/>
    <lineage>
        <taxon>Bacteria</taxon>
        <taxon>Pseudomonadati</taxon>
        <taxon>Pseudomonadota</taxon>
        <taxon>Gammaproteobacteria</taxon>
        <taxon>Methylococcales</taxon>
        <taxon>Methylococcaceae</taxon>
        <taxon>Candidatus Methylocalor</taxon>
    </lineage>
</organism>
<dbReference type="PANTHER" id="PTHR23028">
    <property type="entry name" value="ACETYLTRANSFERASE"/>
    <property type="match status" value="1"/>
</dbReference>
<dbReference type="EMBL" id="OZ026884">
    <property type="protein sequence ID" value="CAL1239439.1"/>
    <property type="molecule type" value="Genomic_DNA"/>
</dbReference>
<feature type="transmembrane region" description="Helical" evidence="1">
    <location>
        <begin position="80"/>
        <end position="108"/>
    </location>
</feature>
<keyword evidence="3" id="KW-0012">Acyltransferase</keyword>
<gene>
    <name evidence="3" type="ORF">MECH1_V1_0663</name>
</gene>
<dbReference type="Proteomes" id="UP001497493">
    <property type="component" value="Chromosome"/>
</dbReference>
<keyword evidence="1" id="KW-0812">Transmembrane</keyword>
<evidence type="ECO:0000313" key="4">
    <source>
        <dbReference type="Proteomes" id="UP001497493"/>
    </source>
</evidence>
<feature type="transmembrane region" description="Helical" evidence="1">
    <location>
        <begin position="158"/>
        <end position="188"/>
    </location>
</feature>
<dbReference type="RefSeq" id="WP_348758991.1">
    <property type="nucleotide sequence ID" value="NZ_OZ026884.1"/>
</dbReference>
<sequence>MTSHDPSSSGGRSILDFIQALRGGAALLVVLYHGSRFISPYGTGLGDVLFGTGGHIGVDLFFIISGFIMTHTTRSNDGSLGYFLMFAIKRFTRIWPTYVVIVLLYIFIRREGGRFFLETENLKLFLYTIGFVNSGRGGPPDFGLPVLNVGWTLNYEMYFYLVFGLALLFGAARWWAFGAWMALSLLLLPLLHGNAPSLHPGQAYGFRIGYLNLITSPLIWLFVLGTVIGNLYHSPLRIASSFLRNHLLFLAFTLVVWQYLSRFQADHGLLSWGWSLGFLVLVLSLASKDMVFSIPKPILHLGNISYSLYLIHPLVQEGLEEPLATLGLGAYTQGFSFLFLTTALSILLASLSQRWLERDLSNWLRDTLLRSLLRTRFKGVILPVKSEA</sequence>